<sequence length="60" mass="6953">MMMARVKSSSLSGIARLTMELAFEILPFSRSLVFPFVIPNSRKTDKRSVLTFIFFLIYFT</sequence>
<accession>A0A0K2U444</accession>
<protein>
    <submittedName>
        <fullName evidence="1">Uncharacterized protein</fullName>
    </submittedName>
</protein>
<dbReference type="EMBL" id="HACA01015351">
    <property type="protein sequence ID" value="CDW32712.1"/>
    <property type="molecule type" value="Transcribed_RNA"/>
</dbReference>
<dbReference type="AlphaFoldDB" id="A0A0K2U444"/>
<organism evidence="1">
    <name type="scientific">Lepeophtheirus salmonis</name>
    <name type="common">Salmon louse</name>
    <name type="synonym">Caligus salmonis</name>
    <dbReference type="NCBI Taxonomy" id="72036"/>
    <lineage>
        <taxon>Eukaryota</taxon>
        <taxon>Metazoa</taxon>
        <taxon>Ecdysozoa</taxon>
        <taxon>Arthropoda</taxon>
        <taxon>Crustacea</taxon>
        <taxon>Multicrustacea</taxon>
        <taxon>Hexanauplia</taxon>
        <taxon>Copepoda</taxon>
        <taxon>Siphonostomatoida</taxon>
        <taxon>Caligidae</taxon>
        <taxon>Lepeophtheirus</taxon>
    </lineage>
</organism>
<reference evidence="1" key="1">
    <citation type="submission" date="2014-05" db="EMBL/GenBank/DDBJ databases">
        <authorList>
            <person name="Chronopoulou M."/>
        </authorList>
    </citation>
    <scope>NUCLEOTIDE SEQUENCE</scope>
    <source>
        <tissue evidence="1">Whole organism</tissue>
    </source>
</reference>
<name>A0A0K2U444_LEPSM</name>
<evidence type="ECO:0000313" key="1">
    <source>
        <dbReference type="EMBL" id="CDW32712.1"/>
    </source>
</evidence>
<proteinExistence type="predicted"/>